<dbReference type="SUPFAM" id="SSF48208">
    <property type="entry name" value="Six-hairpin glycosidases"/>
    <property type="match status" value="1"/>
</dbReference>
<sequence length="376" mass="43217">MYPSQVSLRHLERLTDDTGLLEHCFGKIPRRQEGYATDDNARALWACVEWLSLIESANELQTDAVKLLGLIDRYLSFLLWVQQEDGSFHNNIRYDRTPEPETASDDCLGRCLWACALTCVKLKEPDRLIVAQEMFLKGIQAARSMKFPRGWAFVLAACSILLMHSQHRSSRTDDPFWQYVNLVLPNYVSLFEMKLARLYQQQAGDGWHWFESAMTYGNGVMPWSLLVAYQVTNRQDTLFIAKESLDFLIEKMTCQQGMIRPIGNRGWCTRHHRSDWDQQPLDVMKLALASAQAYLVLKDSRYKEITDKCRAWFYGDNDLHLQLVDREDGSCCDGLNENGVNLNQGAESTLSYLLTESICKKIGLEEYCYVSCNEVG</sequence>
<evidence type="ECO:0000313" key="2">
    <source>
        <dbReference type="Proteomes" id="UP000217785"/>
    </source>
</evidence>
<organism evidence="1 2">
    <name type="scientific">Effusibacillus lacus</name>
    <dbReference type="NCBI Taxonomy" id="1348429"/>
    <lineage>
        <taxon>Bacteria</taxon>
        <taxon>Bacillati</taxon>
        <taxon>Bacillota</taxon>
        <taxon>Bacilli</taxon>
        <taxon>Bacillales</taxon>
        <taxon>Alicyclobacillaceae</taxon>
        <taxon>Effusibacillus</taxon>
    </lineage>
</organism>
<protein>
    <submittedName>
        <fullName evidence="1">Glycosyl transferase</fullName>
    </submittedName>
</protein>
<name>A0A292YRX4_9BACL</name>
<dbReference type="GO" id="GO:0016740">
    <property type="term" value="F:transferase activity"/>
    <property type="evidence" value="ECO:0007669"/>
    <property type="project" value="UniProtKB-KW"/>
</dbReference>
<dbReference type="RefSeq" id="WP_096183726.1">
    <property type="nucleotide sequence ID" value="NZ_BDUF01000109.1"/>
</dbReference>
<keyword evidence="1" id="KW-0808">Transferase</keyword>
<proteinExistence type="predicted"/>
<reference evidence="2" key="1">
    <citation type="submission" date="2017-07" db="EMBL/GenBank/DDBJ databases">
        <title>Draft genome sequence of Effusibacillus lacus strain skLN1.</title>
        <authorList>
            <person name="Watanabe M."/>
            <person name="Kojima H."/>
            <person name="Fukui M."/>
        </authorList>
    </citation>
    <scope>NUCLEOTIDE SEQUENCE [LARGE SCALE GENOMIC DNA]</scope>
    <source>
        <strain evidence="2">skLN1</strain>
    </source>
</reference>
<keyword evidence="2" id="KW-1185">Reference proteome</keyword>
<dbReference type="AlphaFoldDB" id="A0A292YRX4"/>
<dbReference type="Proteomes" id="UP000217785">
    <property type="component" value="Unassembled WGS sequence"/>
</dbReference>
<dbReference type="OrthoDB" id="9795873at2"/>
<comment type="caution">
    <text evidence="1">The sequence shown here is derived from an EMBL/GenBank/DDBJ whole genome shotgun (WGS) entry which is preliminary data.</text>
</comment>
<dbReference type="GO" id="GO:0005975">
    <property type="term" value="P:carbohydrate metabolic process"/>
    <property type="evidence" value="ECO:0007669"/>
    <property type="project" value="InterPro"/>
</dbReference>
<gene>
    <name evidence="1" type="ORF">EFBL_3369</name>
</gene>
<dbReference type="InterPro" id="IPR008928">
    <property type="entry name" value="6-hairpin_glycosidase_sf"/>
</dbReference>
<dbReference type="EMBL" id="BDUF01000109">
    <property type="protein sequence ID" value="GAX91679.1"/>
    <property type="molecule type" value="Genomic_DNA"/>
</dbReference>
<accession>A0A292YRX4</accession>
<evidence type="ECO:0000313" key="1">
    <source>
        <dbReference type="EMBL" id="GAX91679.1"/>
    </source>
</evidence>